<dbReference type="GO" id="GO:1901224">
    <property type="term" value="P:positive regulation of non-canonical NF-kappaB signal transduction"/>
    <property type="evidence" value="ECO:0007669"/>
    <property type="project" value="TreeGrafter"/>
</dbReference>
<dbReference type="PROSITE" id="PS51450">
    <property type="entry name" value="LRR"/>
    <property type="match status" value="1"/>
</dbReference>
<dbReference type="InterPro" id="IPR001611">
    <property type="entry name" value="Leu-rich_rpt"/>
</dbReference>
<protein>
    <submittedName>
        <fullName evidence="5">Leucine rich repeat containing 19</fullName>
    </submittedName>
</protein>
<dbReference type="PANTHER" id="PTHR31450">
    <property type="entry name" value="LEUCINE-RICH REPEAT-CONTAINING PROTEIN 19 LRRC19 FAMILY MEMBER"/>
    <property type="match status" value="1"/>
</dbReference>
<dbReference type="Pfam" id="PF13855">
    <property type="entry name" value="LRR_8"/>
    <property type="match status" value="1"/>
</dbReference>
<reference evidence="5" key="4">
    <citation type="submission" date="2025-08" db="UniProtKB">
        <authorList>
            <consortium name="Ensembl"/>
        </authorList>
    </citation>
    <scope>IDENTIFICATION</scope>
</reference>
<dbReference type="AlphaFoldDB" id="A0A4W3HMB1"/>
<gene>
    <name evidence="5" type="primary">LOC103178067</name>
</gene>
<keyword evidence="3" id="KW-0812">Transmembrane</keyword>
<dbReference type="STRING" id="7868.ENSCMIP00000016237"/>
<keyword evidence="4" id="KW-0732">Signal</keyword>
<evidence type="ECO:0000313" key="5">
    <source>
        <dbReference type="Ensembl" id="ENSCMIP00000016237.1"/>
    </source>
</evidence>
<reference evidence="6" key="3">
    <citation type="journal article" date="2014" name="Nature">
        <title>Elephant shark genome provides unique insights into gnathostome evolution.</title>
        <authorList>
            <consortium name="International Elephant Shark Genome Sequencing Consortium"/>
            <person name="Venkatesh B."/>
            <person name="Lee A.P."/>
            <person name="Ravi V."/>
            <person name="Maurya A.K."/>
            <person name="Lian M.M."/>
            <person name="Swann J.B."/>
            <person name="Ohta Y."/>
            <person name="Flajnik M.F."/>
            <person name="Sutoh Y."/>
            <person name="Kasahara M."/>
            <person name="Hoon S."/>
            <person name="Gangu V."/>
            <person name="Roy S.W."/>
            <person name="Irimia M."/>
            <person name="Korzh V."/>
            <person name="Kondrychyn I."/>
            <person name="Lim Z.W."/>
            <person name="Tay B.H."/>
            <person name="Tohari S."/>
            <person name="Kong K.W."/>
            <person name="Ho S."/>
            <person name="Lorente-Galdos B."/>
            <person name="Quilez J."/>
            <person name="Marques-Bonet T."/>
            <person name="Raney B.J."/>
            <person name="Ingham P.W."/>
            <person name="Tay A."/>
            <person name="Hillier L.W."/>
            <person name="Minx P."/>
            <person name="Boehm T."/>
            <person name="Wilson R.K."/>
            <person name="Brenner S."/>
            <person name="Warren W.C."/>
        </authorList>
    </citation>
    <scope>NUCLEOTIDE SEQUENCE [LARGE SCALE GENOMIC DNA]</scope>
</reference>
<keyword evidence="1" id="KW-0433">Leucine-rich repeat</keyword>
<dbReference type="SUPFAM" id="SSF52058">
    <property type="entry name" value="L domain-like"/>
    <property type="match status" value="1"/>
</dbReference>
<evidence type="ECO:0000313" key="6">
    <source>
        <dbReference type="Proteomes" id="UP000314986"/>
    </source>
</evidence>
<dbReference type="SMART" id="SM00369">
    <property type="entry name" value="LRR_TYP"/>
    <property type="match status" value="2"/>
</dbReference>
<dbReference type="Pfam" id="PF15176">
    <property type="entry name" value="LRR19-TM"/>
    <property type="match status" value="1"/>
</dbReference>
<accession>A0A4W3HMB1</accession>
<dbReference type="PANTHER" id="PTHR31450:SF4">
    <property type="entry name" value="LEUCINE-RICH REPEAT-CONTAINING PROTEIN 19"/>
    <property type="match status" value="1"/>
</dbReference>
<dbReference type="GO" id="GO:0005886">
    <property type="term" value="C:plasma membrane"/>
    <property type="evidence" value="ECO:0007669"/>
    <property type="project" value="TreeGrafter"/>
</dbReference>
<dbReference type="InParanoid" id="A0A4W3HMB1"/>
<reference evidence="6" key="2">
    <citation type="journal article" date="2007" name="PLoS Biol.">
        <title>Survey sequencing and comparative analysis of the elephant shark (Callorhinchus milii) genome.</title>
        <authorList>
            <person name="Venkatesh B."/>
            <person name="Kirkness E.F."/>
            <person name="Loh Y.H."/>
            <person name="Halpern A.L."/>
            <person name="Lee A.P."/>
            <person name="Johnson J."/>
            <person name="Dandona N."/>
            <person name="Viswanathan L.D."/>
            <person name="Tay A."/>
            <person name="Venter J.C."/>
            <person name="Strausberg R.L."/>
            <person name="Brenner S."/>
        </authorList>
    </citation>
    <scope>NUCLEOTIDE SEQUENCE [LARGE SCALE GENOMIC DNA]</scope>
</reference>
<reference evidence="5" key="5">
    <citation type="submission" date="2025-09" db="UniProtKB">
        <authorList>
            <consortium name="Ensembl"/>
        </authorList>
    </citation>
    <scope>IDENTIFICATION</scope>
</reference>
<keyword evidence="2" id="KW-0677">Repeat</keyword>
<sequence>MAKPWFQLWTGILFMTTATTASSLCVFSGTICDCSGKNLTFIPDNLSANITKLILTNNNISLTYRDVQILRNLTHLKELYLGYNLIQSLSSEVFSKLKNLAILELHNNCLTYLDSNVMPSSNLTHLTIYGNQWNCSCSLLDLQTWINRSKTPFVLLNRNLTSTTCKTPEKMKYFTIETAPINQSECFSASKSTPAITKSNFITNQSVTMHVVGSQTSAVTTQNTTNNQKDGSDRHRIGKSWKLLLTIMAGSAGSSFLLIIIVKCFKWYKWLSAYDHHKLREEPELIMENPSEIGLNSVPWATTTDETNDQEEETKTTTYKLPEDDDGYIEDVYIDTIEFKDYEE</sequence>
<dbReference type="InterPro" id="IPR032675">
    <property type="entry name" value="LRR_dom_sf"/>
</dbReference>
<feature type="transmembrane region" description="Helical" evidence="3">
    <location>
        <begin position="241"/>
        <end position="262"/>
    </location>
</feature>
<feature type="chain" id="PRO_5021323314" evidence="4">
    <location>
        <begin position="22"/>
        <end position="344"/>
    </location>
</feature>
<keyword evidence="6" id="KW-1185">Reference proteome</keyword>
<keyword evidence="3" id="KW-0472">Membrane</keyword>
<evidence type="ECO:0000256" key="1">
    <source>
        <dbReference type="ARBA" id="ARBA00022614"/>
    </source>
</evidence>
<dbReference type="GeneTree" id="ENSGT00940000161278"/>
<dbReference type="Proteomes" id="UP000314986">
    <property type="component" value="Unassembled WGS sequence"/>
</dbReference>
<evidence type="ECO:0000256" key="4">
    <source>
        <dbReference type="SAM" id="SignalP"/>
    </source>
</evidence>
<feature type="signal peptide" evidence="4">
    <location>
        <begin position="1"/>
        <end position="21"/>
    </location>
</feature>
<proteinExistence type="predicted"/>
<keyword evidence="3" id="KW-1133">Transmembrane helix</keyword>
<dbReference type="Ensembl" id="ENSCMIT00000016566.1">
    <property type="protein sequence ID" value="ENSCMIP00000016237.1"/>
    <property type="gene ID" value="ENSCMIG00000007854.1"/>
</dbReference>
<name>A0A4W3HMB1_CALMI</name>
<dbReference type="InterPro" id="IPR003591">
    <property type="entry name" value="Leu-rich_rpt_typical-subtyp"/>
</dbReference>
<dbReference type="OMA" id="EVKCNFT"/>
<evidence type="ECO:0000256" key="3">
    <source>
        <dbReference type="SAM" id="Phobius"/>
    </source>
</evidence>
<organism evidence="5 6">
    <name type="scientific">Callorhinchus milii</name>
    <name type="common">Ghost shark</name>
    <dbReference type="NCBI Taxonomy" id="7868"/>
    <lineage>
        <taxon>Eukaryota</taxon>
        <taxon>Metazoa</taxon>
        <taxon>Chordata</taxon>
        <taxon>Craniata</taxon>
        <taxon>Vertebrata</taxon>
        <taxon>Chondrichthyes</taxon>
        <taxon>Holocephali</taxon>
        <taxon>Chimaeriformes</taxon>
        <taxon>Callorhinchidae</taxon>
        <taxon>Callorhinchus</taxon>
    </lineage>
</organism>
<reference evidence="6" key="1">
    <citation type="journal article" date="2006" name="Science">
        <title>Ancient noncoding elements conserved in the human genome.</title>
        <authorList>
            <person name="Venkatesh B."/>
            <person name="Kirkness E.F."/>
            <person name="Loh Y.H."/>
            <person name="Halpern A.L."/>
            <person name="Lee A.P."/>
            <person name="Johnson J."/>
            <person name="Dandona N."/>
            <person name="Viswanathan L.D."/>
            <person name="Tay A."/>
            <person name="Venter J.C."/>
            <person name="Strausberg R.L."/>
            <person name="Brenner S."/>
        </authorList>
    </citation>
    <scope>NUCLEOTIDE SEQUENCE [LARGE SCALE GENOMIC DNA]</scope>
</reference>
<dbReference type="GO" id="GO:0038023">
    <property type="term" value="F:signaling receptor activity"/>
    <property type="evidence" value="ECO:0007669"/>
    <property type="project" value="TreeGrafter"/>
</dbReference>
<evidence type="ECO:0000256" key="2">
    <source>
        <dbReference type="ARBA" id="ARBA00022737"/>
    </source>
</evidence>
<dbReference type="Gene3D" id="3.80.10.10">
    <property type="entry name" value="Ribonuclease Inhibitor"/>
    <property type="match status" value="2"/>
</dbReference>